<gene>
    <name evidence="8" type="ORF">TPSD3_02025</name>
</gene>
<evidence type="ECO:0000256" key="4">
    <source>
        <dbReference type="ARBA" id="ARBA00022741"/>
    </source>
</evidence>
<comment type="catalytic activity">
    <reaction evidence="6">
        <text>2 cob(II)yrinate a,c diamide + reduced [electron-transfer flavoprotein] + 2 ATP = 2 adenosylcob(III)yrinate a,c-diamide + 2 triphosphate + oxidized [electron-transfer flavoprotein] + 3 H(+)</text>
        <dbReference type="Rhea" id="RHEA:11528"/>
        <dbReference type="Rhea" id="RHEA-COMP:10685"/>
        <dbReference type="Rhea" id="RHEA-COMP:10686"/>
        <dbReference type="ChEBI" id="CHEBI:15378"/>
        <dbReference type="ChEBI" id="CHEBI:18036"/>
        <dbReference type="ChEBI" id="CHEBI:30616"/>
        <dbReference type="ChEBI" id="CHEBI:57692"/>
        <dbReference type="ChEBI" id="CHEBI:58307"/>
        <dbReference type="ChEBI" id="CHEBI:58503"/>
        <dbReference type="ChEBI" id="CHEBI:58537"/>
        <dbReference type="EC" id="2.5.1.17"/>
    </reaction>
</comment>
<dbReference type="PANTHER" id="PTHR12213">
    <property type="entry name" value="CORRINOID ADENOSYLTRANSFERASE"/>
    <property type="match status" value="1"/>
</dbReference>
<dbReference type="EC" id="2.5.1.17" evidence="6"/>
<comment type="caution">
    <text evidence="8">The sequence shown here is derived from an EMBL/GenBank/DDBJ whole genome shotgun (WGS) entry which is preliminary data.</text>
</comment>
<evidence type="ECO:0000256" key="2">
    <source>
        <dbReference type="ARBA" id="ARBA00011233"/>
    </source>
</evidence>
<keyword evidence="9" id="KW-1185">Reference proteome</keyword>
<dbReference type="GO" id="GO:0008817">
    <property type="term" value="F:corrinoid adenosyltransferase activity"/>
    <property type="evidence" value="ECO:0007669"/>
    <property type="project" value="UniProtKB-UniRule"/>
</dbReference>
<dbReference type="Gene3D" id="1.20.1200.10">
    <property type="entry name" value="Cobalamin adenosyltransferase-like"/>
    <property type="match status" value="1"/>
</dbReference>
<dbReference type="NCBIfam" id="TIGR00636">
    <property type="entry name" value="PduO_Nterm"/>
    <property type="match status" value="1"/>
</dbReference>
<evidence type="ECO:0000256" key="6">
    <source>
        <dbReference type="RuleBase" id="RU366026"/>
    </source>
</evidence>
<evidence type="ECO:0000259" key="7">
    <source>
        <dbReference type="Pfam" id="PF01923"/>
    </source>
</evidence>
<dbReference type="InterPro" id="IPR016030">
    <property type="entry name" value="CblAdoTrfase-like"/>
</dbReference>
<keyword evidence="6" id="KW-0169">Cobalamin biosynthesis</keyword>
<organism evidence="8 9">
    <name type="scientific">Thioflexithrix psekupsensis</name>
    <dbReference type="NCBI Taxonomy" id="1570016"/>
    <lineage>
        <taxon>Bacteria</taxon>
        <taxon>Pseudomonadati</taxon>
        <taxon>Pseudomonadota</taxon>
        <taxon>Gammaproteobacteria</taxon>
        <taxon>Thiotrichales</taxon>
        <taxon>Thioflexithrix</taxon>
    </lineage>
</organism>
<comment type="pathway">
    <text evidence="6">Cofactor biosynthesis; adenosylcobalamin biosynthesis; adenosylcobalamin from cob(II)yrinate a,c-diamide: step 2/7.</text>
</comment>
<comment type="catalytic activity">
    <reaction evidence="6">
        <text>2 cob(II)alamin + reduced [electron-transfer flavoprotein] + 2 ATP = 2 adenosylcob(III)alamin + 2 triphosphate + oxidized [electron-transfer flavoprotein] + 3 H(+)</text>
        <dbReference type="Rhea" id="RHEA:28671"/>
        <dbReference type="Rhea" id="RHEA-COMP:10685"/>
        <dbReference type="Rhea" id="RHEA-COMP:10686"/>
        <dbReference type="ChEBI" id="CHEBI:15378"/>
        <dbReference type="ChEBI" id="CHEBI:16304"/>
        <dbReference type="ChEBI" id="CHEBI:18036"/>
        <dbReference type="ChEBI" id="CHEBI:18408"/>
        <dbReference type="ChEBI" id="CHEBI:30616"/>
        <dbReference type="ChEBI" id="CHEBI:57692"/>
        <dbReference type="ChEBI" id="CHEBI:58307"/>
        <dbReference type="EC" id="2.5.1.17"/>
    </reaction>
</comment>
<dbReference type="GO" id="GO:0005524">
    <property type="term" value="F:ATP binding"/>
    <property type="evidence" value="ECO:0007669"/>
    <property type="project" value="UniProtKB-UniRule"/>
</dbReference>
<comment type="similarity">
    <text evidence="1 6">Belongs to the Cob(I)alamin adenosyltransferase family.</text>
</comment>
<dbReference type="RefSeq" id="WP_086486924.1">
    <property type="nucleotide sequence ID" value="NZ_MSLT01000006.1"/>
</dbReference>
<keyword evidence="4 6" id="KW-0547">Nucleotide-binding</keyword>
<dbReference type="PANTHER" id="PTHR12213:SF0">
    <property type="entry name" value="CORRINOID ADENOSYLTRANSFERASE MMAB"/>
    <property type="match status" value="1"/>
</dbReference>
<protein>
    <recommendedName>
        <fullName evidence="6">Corrinoid adenosyltransferase</fullName>
        <ecNumber evidence="6">2.5.1.17</ecNumber>
    </recommendedName>
    <alternativeName>
        <fullName evidence="6">Cob(II)alamin adenosyltransferase</fullName>
    </alternativeName>
    <alternativeName>
        <fullName evidence="6">Cob(II)yrinic acid a,c-diamide adenosyltransferase</fullName>
    </alternativeName>
    <alternativeName>
        <fullName evidence="6">Cobinamide/cobalamin adenosyltransferase</fullName>
    </alternativeName>
</protein>
<evidence type="ECO:0000313" key="9">
    <source>
        <dbReference type="Proteomes" id="UP000194798"/>
    </source>
</evidence>
<dbReference type="SUPFAM" id="SSF89028">
    <property type="entry name" value="Cobalamin adenosyltransferase-like"/>
    <property type="match status" value="1"/>
</dbReference>
<evidence type="ECO:0000256" key="5">
    <source>
        <dbReference type="ARBA" id="ARBA00022840"/>
    </source>
</evidence>
<keyword evidence="5 6" id="KW-0067">ATP-binding</keyword>
<dbReference type="InterPro" id="IPR029499">
    <property type="entry name" value="PduO-typ"/>
</dbReference>
<dbReference type="UniPathway" id="UPA00148">
    <property type="reaction ID" value="UER00233"/>
</dbReference>
<dbReference type="OrthoDB" id="9778896at2"/>
<proteinExistence type="inferred from homology"/>
<name>A0A251XB56_9GAMM</name>
<evidence type="ECO:0000313" key="8">
    <source>
        <dbReference type="EMBL" id="OUD15330.1"/>
    </source>
</evidence>
<dbReference type="GO" id="GO:0009236">
    <property type="term" value="P:cobalamin biosynthetic process"/>
    <property type="evidence" value="ECO:0007669"/>
    <property type="project" value="UniProtKB-UniRule"/>
</dbReference>
<dbReference type="FunFam" id="1.20.1200.10:FF:000001">
    <property type="entry name" value="Cob(I)yrinic acid a,c-diamide adenosyltransferase"/>
    <property type="match status" value="1"/>
</dbReference>
<evidence type="ECO:0000256" key="3">
    <source>
        <dbReference type="ARBA" id="ARBA00022679"/>
    </source>
</evidence>
<keyword evidence="3 6" id="KW-0808">Transferase</keyword>
<feature type="domain" description="Cobalamin adenosyltransferase-like" evidence="7">
    <location>
        <begin position="8"/>
        <end position="167"/>
    </location>
</feature>
<accession>A0A251XB56</accession>
<dbReference type="Proteomes" id="UP000194798">
    <property type="component" value="Unassembled WGS sequence"/>
</dbReference>
<dbReference type="AlphaFoldDB" id="A0A251XB56"/>
<dbReference type="EMBL" id="MSLT01000006">
    <property type="protein sequence ID" value="OUD15330.1"/>
    <property type="molecule type" value="Genomic_DNA"/>
</dbReference>
<dbReference type="Pfam" id="PF01923">
    <property type="entry name" value="Cob_adeno_trans"/>
    <property type="match status" value="1"/>
</dbReference>
<comment type="subunit">
    <text evidence="2">Homotrimer.</text>
</comment>
<evidence type="ECO:0000256" key="1">
    <source>
        <dbReference type="ARBA" id="ARBA00007487"/>
    </source>
</evidence>
<sequence>MGYRLSKICTRTGDQGTTGLGDGSRVDKDSPRIEVMGTVDELNSVLGVLLSETLPDALRQTLEQIQQNLFDLGGELSIPHYRLLQAEHVEYLEDALTQLNNALPPLKEFILPNGTRPSTLAHVARTVCRRAERRLVTLMREEPETINQTALLYLNRLSDLLFVMARHLAETETLWHHD</sequence>
<reference evidence="8 9" key="1">
    <citation type="submission" date="2016-12" db="EMBL/GenBank/DDBJ databases">
        <title>Thioflexothrix psekupsii D3 genome sequencing and assembly.</title>
        <authorList>
            <person name="Fomenkov A."/>
            <person name="Vincze T."/>
            <person name="Grabovich M."/>
            <person name="Anton B.P."/>
            <person name="Dubinina G."/>
            <person name="Orlova M."/>
            <person name="Belousova E."/>
            <person name="Roberts R.J."/>
        </authorList>
    </citation>
    <scope>NUCLEOTIDE SEQUENCE [LARGE SCALE GENOMIC DNA]</scope>
    <source>
        <strain evidence="8">D3</strain>
    </source>
</reference>
<dbReference type="InterPro" id="IPR036451">
    <property type="entry name" value="CblAdoTrfase-like_sf"/>
</dbReference>